<evidence type="ECO:0008006" key="4">
    <source>
        <dbReference type="Google" id="ProtNLM"/>
    </source>
</evidence>
<keyword evidence="3" id="KW-1185">Reference proteome</keyword>
<dbReference type="RefSeq" id="WP_176062954.1">
    <property type="nucleotide sequence ID" value="NZ_BJTG01000002.1"/>
</dbReference>
<evidence type="ECO:0000256" key="1">
    <source>
        <dbReference type="SAM" id="SignalP"/>
    </source>
</evidence>
<protein>
    <recommendedName>
        <fullName evidence="4">Lipoprotein</fullName>
    </recommendedName>
</protein>
<dbReference type="AlphaFoldDB" id="A0A7I9VIF6"/>
<comment type="caution">
    <text evidence="2">The sequence shown here is derived from an EMBL/GenBank/DDBJ whole genome shotgun (WGS) entry which is preliminary data.</text>
</comment>
<feature type="signal peptide" evidence="1">
    <location>
        <begin position="1"/>
        <end position="20"/>
    </location>
</feature>
<name>A0A7I9VIF6_9BACT</name>
<dbReference type="EMBL" id="BJTG01000002">
    <property type="protein sequence ID" value="GEJ55918.1"/>
    <property type="molecule type" value="Genomic_DNA"/>
</dbReference>
<organism evidence="2 3">
    <name type="scientific">Anaeromyxobacter diazotrophicus</name>
    <dbReference type="NCBI Taxonomy" id="2590199"/>
    <lineage>
        <taxon>Bacteria</taxon>
        <taxon>Pseudomonadati</taxon>
        <taxon>Myxococcota</taxon>
        <taxon>Myxococcia</taxon>
        <taxon>Myxococcales</taxon>
        <taxon>Cystobacterineae</taxon>
        <taxon>Anaeromyxobacteraceae</taxon>
        <taxon>Anaeromyxobacter</taxon>
    </lineage>
</organism>
<dbReference type="PROSITE" id="PS51257">
    <property type="entry name" value="PROKAR_LIPOPROTEIN"/>
    <property type="match status" value="1"/>
</dbReference>
<feature type="chain" id="PRO_5029825510" description="Lipoprotein" evidence="1">
    <location>
        <begin position="21"/>
        <end position="131"/>
    </location>
</feature>
<keyword evidence="1" id="KW-0732">Signal</keyword>
<proteinExistence type="predicted"/>
<accession>A0A7I9VIF6</accession>
<sequence>MRTVATAAAALALALAGCQAPDVGSHCDFSLQLPATLAGDYLESGNTQCDNLVCIASSAPLAGKAKNNPYCSKPCVGDADCSPSDTGLVCRAVVLDDAFLATLTDQQKATYLGGASSGAGSFSKYCAVPLQ</sequence>
<gene>
    <name evidence="2" type="ORF">AMYX_06590</name>
</gene>
<dbReference type="Proteomes" id="UP000503640">
    <property type="component" value="Unassembled WGS sequence"/>
</dbReference>
<evidence type="ECO:0000313" key="3">
    <source>
        <dbReference type="Proteomes" id="UP000503640"/>
    </source>
</evidence>
<evidence type="ECO:0000313" key="2">
    <source>
        <dbReference type="EMBL" id="GEJ55918.1"/>
    </source>
</evidence>
<reference evidence="3" key="1">
    <citation type="journal article" date="2020" name="Appl. Environ. Microbiol.">
        <title>Diazotrophic Anaeromyxobacter Isolates from Soils.</title>
        <authorList>
            <person name="Masuda Y."/>
            <person name="Yamanaka H."/>
            <person name="Xu Z.X."/>
            <person name="Shiratori Y."/>
            <person name="Aono T."/>
            <person name="Amachi S."/>
            <person name="Senoo K."/>
            <person name="Itoh H."/>
        </authorList>
    </citation>
    <scope>NUCLEOTIDE SEQUENCE [LARGE SCALE GENOMIC DNA]</scope>
    <source>
        <strain evidence="3">R267</strain>
    </source>
</reference>
<dbReference type="NCBIfam" id="NF033754">
    <property type="entry name" value="gliding_CglC"/>
    <property type="match status" value="1"/>
</dbReference>